<reference evidence="2" key="1">
    <citation type="submission" date="2017-08" db="EMBL/GenBank/DDBJ databases">
        <title>A dynamic microbial community with high functional redundancy inhabits the cold, oxic subseafloor aquifer.</title>
        <authorList>
            <person name="Tully B.J."/>
            <person name="Wheat C.G."/>
            <person name="Glazer B.T."/>
            <person name="Huber J.A."/>
        </authorList>
    </citation>
    <scope>NUCLEOTIDE SEQUENCE [LARGE SCALE GENOMIC DNA]</scope>
</reference>
<dbReference type="InterPro" id="IPR038078">
    <property type="entry name" value="PhoU-like_sf"/>
</dbReference>
<dbReference type="EMBL" id="NVVJ01000057">
    <property type="protein sequence ID" value="PCJ22553.1"/>
    <property type="molecule type" value="Genomic_DNA"/>
</dbReference>
<dbReference type="Gene3D" id="1.20.58.220">
    <property type="entry name" value="Phosphate transport system protein phou homolog 2, domain 2"/>
    <property type="match status" value="1"/>
</dbReference>
<organism evidence="1 2">
    <name type="scientific">SAR86 cluster bacterium</name>
    <dbReference type="NCBI Taxonomy" id="2030880"/>
    <lineage>
        <taxon>Bacteria</taxon>
        <taxon>Pseudomonadati</taxon>
        <taxon>Pseudomonadota</taxon>
        <taxon>Gammaproteobacteria</taxon>
        <taxon>SAR86 cluster</taxon>
    </lineage>
</organism>
<proteinExistence type="predicted"/>
<accession>A0A2A5ATB8</accession>
<feature type="non-terminal residue" evidence="1">
    <location>
        <position position="65"/>
    </location>
</feature>
<evidence type="ECO:0000313" key="1">
    <source>
        <dbReference type="EMBL" id="PCJ22553.1"/>
    </source>
</evidence>
<dbReference type="Proteomes" id="UP000218327">
    <property type="component" value="Unassembled WGS sequence"/>
</dbReference>
<sequence length="65" mass="6995">MNPQAEGHGHHISKQFNAELEDVKNHMLEMGGAVEKQLADALLAITSADSGLAKKVLIEEDNIDA</sequence>
<dbReference type="SUPFAM" id="SSF109755">
    <property type="entry name" value="PhoU-like"/>
    <property type="match status" value="1"/>
</dbReference>
<comment type="caution">
    <text evidence="1">The sequence shown here is derived from an EMBL/GenBank/DDBJ whole genome shotgun (WGS) entry which is preliminary data.</text>
</comment>
<gene>
    <name evidence="1" type="ORF">COA96_14000</name>
</gene>
<dbReference type="AlphaFoldDB" id="A0A2A5ATB8"/>
<protein>
    <submittedName>
        <fullName evidence="1">Phosphate transport system regulator PhoU</fullName>
    </submittedName>
</protein>
<name>A0A2A5ATB8_9GAMM</name>
<evidence type="ECO:0000313" key="2">
    <source>
        <dbReference type="Proteomes" id="UP000218327"/>
    </source>
</evidence>